<dbReference type="EMBL" id="JAGRRH010000013">
    <property type="protein sequence ID" value="KAG7360219.1"/>
    <property type="molecule type" value="Genomic_DNA"/>
</dbReference>
<evidence type="ECO:0000256" key="2">
    <source>
        <dbReference type="SAM" id="MobiDB-lite"/>
    </source>
</evidence>
<dbReference type="Proteomes" id="UP000693970">
    <property type="component" value="Unassembled WGS sequence"/>
</dbReference>
<reference evidence="3" key="2">
    <citation type="submission" date="2021-04" db="EMBL/GenBank/DDBJ databases">
        <authorList>
            <person name="Podell S."/>
        </authorList>
    </citation>
    <scope>NUCLEOTIDE SEQUENCE</scope>
    <source>
        <strain evidence="3">Hildebrandi</strain>
    </source>
</reference>
<evidence type="ECO:0000313" key="3">
    <source>
        <dbReference type="EMBL" id="KAG7360219.1"/>
    </source>
</evidence>
<gene>
    <name evidence="3" type="ORF">IV203_035318</name>
</gene>
<keyword evidence="1" id="KW-0175">Coiled coil</keyword>
<proteinExistence type="predicted"/>
<feature type="region of interest" description="Disordered" evidence="2">
    <location>
        <begin position="69"/>
        <end position="93"/>
    </location>
</feature>
<feature type="compositionally biased region" description="Basic and acidic residues" evidence="2">
    <location>
        <begin position="169"/>
        <end position="179"/>
    </location>
</feature>
<accession>A0A9K3LEG6</accession>
<reference evidence="3" key="1">
    <citation type="journal article" date="2021" name="Sci. Rep.">
        <title>Diploid genomic architecture of Nitzschia inconspicua, an elite biomass production diatom.</title>
        <authorList>
            <person name="Oliver A."/>
            <person name="Podell S."/>
            <person name="Pinowska A."/>
            <person name="Traller J.C."/>
            <person name="Smith S.R."/>
            <person name="McClure R."/>
            <person name="Beliaev A."/>
            <person name="Bohutskyi P."/>
            <person name="Hill E.A."/>
            <person name="Rabines A."/>
            <person name="Zheng H."/>
            <person name="Allen L.Z."/>
            <person name="Kuo A."/>
            <person name="Grigoriev I.V."/>
            <person name="Allen A.E."/>
            <person name="Hazlebeck D."/>
            <person name="Allen E.E."/>
        </authorList>
    </citation>
    <scope>NUCLEOTIDE SEQUENCE</scope>
    <source>
        <strain evidence="3">Hildebrandi</strain>
    </source>
</reference>
<name>A0A9K3LEG6_9STRA</name>
<protein>
    <submittedName>
        <fullName evidence="3">Uncharacterized protein</fullName>
    </submittedName>
</protein>
<feature type="region of interest" description="Disordered" evidence="2">
    <location>
        <begin position="149"/>
        <end position="187"/>
    </location>
</feature>
<comment type="caution">
    <text evidence="3">The sequence shown here is derived from an EMBL/GenBank/DDBJ whole genome shotgun (WGS) entry which is preliminary data.</text>
</comment>
<keyword evidence="4" id="KW-1185">Reference proteome</keyword>
<feature type="region of interest" description="Disordered" evidence="2">
    <location>
        <begin position="293"/>
        <end position="325"/>
    </location>
</feature>
<sequence length="340" mass="37915">MSKKKVGKATSPTGGKVEFEAGWFIMKEFQDSICFRAYDAVQGLGDSYSQAQLQELAFQKVFSSADGVGDVEDDDILSAPPDVEEKDEEKESTEDLTVELTTDEEEAAIKDWNSSWIFPGYMAWALWGHIPKDGLEEYKADSFATSDSCTRKKGGASAAGRKSMRKAAAKVEDQKRETSMLDGSGSGIGGQESLKLKTFALRQEISTAMTTTSIVSKYNAMKVSLDKRVALISNRKNSMEKLVFQKPECFDDHEHYYATYVPYKVYMDCETELEELTDQYKDLDDQMLAEIEAINPKNETTSGRKRDSGELSASPTNDLSNEVIFLDDESETAQLTYNDD</sequence>
<organism evidence="3 4">
    <name type="scientific">Nitzschia inconspicua</name>
    <dbReference type="NCBI Taxonomy" id="303405"/>
    <lineage>
        <taxon>Eukaryota</taxon>
        <taxon>Sar</taxon>
        <taxon>Stramenopiles</taxon>
        <taxon>Ochrophyta</taxon>
        <taxon>Bacillariophyta</taxon>
        <taxon>Bacillariophyceae</taxon>
        <taxon>Bacillariophycidae</taxon>
        <taxon>Bacillariales</taxon>
        <taxon>Bacillariaceae</taxon>
        <taxon>Nitzschia</taxon>
    </lineage>
</organism>
<feature type="compositionally biased region" description="Polar residues" evidence="2">
    <location>
        <begin position="311"/>
        <end position="320"/>
    </location>
</feature>
<evidence type="ECO:0000313" key="4">
    <source>
        <dbReference type="Proteomes" id="UP000693970"/>
    </source>
</evidence>
<feature type="coiled-coil region" evidence="1">
    <location>
        <begin position="266"/>
        <end position="293"/>
    </location>
</feature>
<evidence type="ECO:0000256" key="1">
    <source>
        <dbReference type="SAM" id="Coils"/>
    </source>
</evidence>
<dbReference type="AlphaFoldDB" id="A0A9K3LEG6"/>